<dbReference type="PANTHER" id="PTHR28608">
    <property type="entry name" value="INTEGRATOR COMPLEX SUBUNIT 2"/>
    <property type="match status" value="1"/>
</dbReference>
<organism evidence="4 5">
    <name type="scientific">Ceratopteris richardii</name>
    <name type="common">Triangle waterfern</name>
    <dbReference type="NCBI Taxonomy" id="49495"/>
    <lineage>
        <taxon>Eukaryota</taxon>
        <taxon>Viridiplantae</taxon>
        <taxon>Streptophyta</taxon>
        <taxon>Embryophyta</taxon>
        <taxon>Tracheophyta</taxon>
        <taxon>Polypodiopsida</taxon>
        <taxon>Polypodiidae</taxon>
        <taxon>Polypodiales</taxon>
        <taxon>Pteridineae</taxon>
        <taxon>Pteridaceae</taxon>
        <taxon>Parkerioideae</taxon>
        <taxon>Ceratopteris</taxon>
    </lineage>
</organism>
<name>A0A8T2RB11_CERRI</name>
<dbReference type="OMA" id="KVAGCAR"/>
<dbReference type="OrthoDB" id="3363059at2759"/>
<sequence>MDERELVLNFVRYGGDPSLVGHVPEENRVPFLPALALLTSNSPSLDPPSTLLPGSHILAPSATAYASLDFTSILRDSLQLLRAEHSTQPDDEPIPDESFCFLSSGHEIRARIMLVSLLKGTINCSEKFHNLSGEDWQNHKMNPKSIWNSKPCLADLSCVLPIAVFRCPEFLLPETLIHGLLPTRWGFVLLSITLLNNPLLLRESVFYLSVFIQKYEDSIYSSYSEKLEIPSSYPNKPVQQDVLKHHGPHHLALVHSVKQAMLTLLQLSKISKSLACLCRDMLIRNRTCASIAVFITAEYIGDELHFLSHILFSSVKKSDWILRFLKNSQKDHLSNLFGSIDDIDLAGCLLETCKIVDTYNYLQGSFVCVRKALLTAARISKEKFGWSGQLHGHLRVYCMLIWAADLKPLPEEVDFWLNSLSNIEGSFSKQTLQLGFSFLCLVPVSKNAKCSRSFSECVKKLLKCDIATEAKYTTEVGELSLWFAVQLFLRQFQEIVRVITEVMGTQMVIQNALIMELHNAAVAEVLSEPSVLLQIISDVRLKGPLSSKVKHGHYFLQCVDQLLRSGHFSRCGVDVSEAVQNIISVSVPPIDDLLVKVIQAYAEDFFTATQDSAGSLTFRMPSLPHSFLEDTLLRISMPNSMLERGGVSYYKNMPKSDIAKGVIASYYMLCRDRLLRTNGLPWFESSTVSIFRPSDCIDNQWASLFLKIPFYELFQYMEEKLLDFKHILPQWLSLAAALFPERFSTCDLLGSLRRYGWADGHVDIKSATLDDQVLRFEPTVNIENTKKAADEALLKPMVMLQFLDDLDRVPTEKKIIKELVDCQVFLIKELVPKLLNPSCHECLQEKFCIWFNNLDAILRPLLLPTFIETILDTSCESEIDLKGTTLMAKLKRTVSELDMGMLGVHNTLVQQPMILLACKRELYQTSLLSVVLFLLQEYRTLNRRAFLEIVLQSSETEENIKSEEVESALLAQDSAMCHVLLEVCSSNGEISEPRQLKAHELIFGYLAPLLEANYDLLRLVHLQVIIRWFWIIPWDVLIMVLMINNTKFPLYLPIHFC</sequence>
<accession>A0A8T2RB11</accession>
<dbReference type="GO" id="GO:0032039">
    <property type="term" value="C:integrator complex"/>
    <property type="evidence" value="ECO:0007669"/>
    <property type="project" value="InterPro"/>
</dbReference>
<gene>
    <name evidence="4" type="ORF">KP509_29G082600</name>
</gene>
<dbReference type="InterPro" id="IPR026236">
    <property type="entry name" value="Int2_metazoa"/>
</dbReference>
<evidence type="ECO:0000313" key="4">
    <source>
        <dbReference type="EMBL" id="KAH7292725.1"/>
    </source>
</evidence>
<dbReference type="Pfam" id="PF14750">
    <property type="entry name" value="INTS2"/>
    <property type="match status" value="1"/>
</dbReference>
<evidence type="ECO:0000256" key="2">
    <source>
        <dbReference type="ARBA" id="ARBA00006705"/>
    </source>
</evidence>
<dbReference type="InterPro" id="IPR029321">
    <property type="entry name" value="INTS2"/>
</dbReference>
<dbReference type="EMBL" id="CM035434">
    <property type="protein sequence ID" value="KAH7292725.1"/>
    <property type="molecule type" value="Genomic_DNA"/>
</dbReference>
<keyword evidence="3" id="KW-0539">Nucleus</keyword>
<protein>
    <submittedName>
        <fullName evidence="4">Uncharacterized protein</fullName>
    </submittedName>
</protein>
<evidence type="ECO:0000256" key="3">
    <source>
        <dbReference type="ARBA" id="ARBA00023242"/>
    </source>
</evidence>
<dbReference type="PRINTS" id="PR02105">
    <property type="entry name" value="INTSUBUNIT2"/>
</dbReference>
<comment type="caution">
    <text evidence="4">The sequence shown here is derived from an EMBL/GenBank/DDBJ whole genome shotgun (WGS) entry which is preliminary data.</text>
</comment>
<dbReference type="Proteomes" id="UP000825935">
    <property type="component" value="Chromosome 29"/>
</dbReference>
<proteinExistence type="inferred from homology"/>
<dbReference type="PANTHER" id="PTHR28608:SF1">
    <property type="entry name" value="INTEGRATOR COMPLEX SUBUNIT 2"/>
    <property type="match status" value="1"/>
</dbReference>
<reference evidence="4" key="1">
    <citation type="submission" date="2021-08" db="EMBL/GenBank/DDBJ databases">
        <title>WGS assembly of Ceratopteris richardii.</title>
        <authorList>
            <person name="Marchant D.B."/>
            <person name="Chen G."/>
            <person name="Jenkins J."/>
            <person name="Shu S."/>
            <person name="Leebens-Mack J."/>
            <person name="Grimwood J."/>
            <person name="Schmutz J."/>
            <person name="Soltis P."/>
            <person name="Soltis D."/>
            <person name="Chen Z.-H."/>
        </authorList>
    </citation>
    <scope>NUCLEOTIDE SEQUENCE</scope>
    <source>
        <strain evidence="4">Whitten #5841</strain>
        <tissue evidence="4">Leaf</tissue>
    </source>
</reference>
<comment type="subcellular location">
    <subcellularLocation>
        <location evidence="1">Nucleus</location>
    </subcellularLocation>
</comment>
<dbReference type="GO" id="GO:0034472">
    <property type="term" value="P:snRNA 3'-end processing"/>
    <property type="evidence" value="ECO:0007669"/>
    <property type="project" value="TreeGrafter"/>
</dbReference>
<keyword evidence="5" id="KW-1185">Reference proteome</keyword>
<dbReference type="AlphaFoldDB" id="A0A8T2RB11"/>
<comment type="similarity">
    <text evidence="2">Belongs to the Integrator subunit 2 family.</text>
</comment>
<evidence type="ECO:0000313" key="5">
    <source>
        <dbReference type="Proteomes" id="UP000825935"/>
    </source>
</evidence>
<evidence type="ECO:0000256" key="1">
    <source>
        <dbReference type="ARBA" id="ARBA00004123"/>
    </source>
</evidence>